<dbReference type="Proteomes" id="UP000027821">
    <property type="component" value="Unassembled WGS sequence"/>
</dbReference>
<dbReference type="SUPFAM" id="SSF81296">
    <property type="entry name" value="E set domains"/>
    <property type="match status" value="1"/>
</dbReference>
<dbReference type="InterPro" id="IPR002909">
    <property type="entry name" value="IPT_dom"/>
</dbReference>
<dbReference type="OrthoDB" id="915083at2"/>
<dbReference type="AlphaFoldDB" id="A0A074KXW4"/>
<dbReference type="InterPro" id="IPR014756">
    <property type="entry name" value="Ig_E-set"/>
</dbReference>
<dbReference type="InterPro" id="IPR013783">
    <property type="entry name" value="Ig-like_fold"/>
</dbReference>
<dbReference type="Pfam" id="PF01833">
    <property type="entry name" value="TIG"/>
    <property type="match status" value="1"/>
</dbReference>
<sequence length="142" mass="16440">MCYFFALTNCNIKEEPILGRFKIEGISPVHAIPGEEIRILGEGFGTNIQSYIPKLGNRNIEVKIVEDSLLILQIPADFIIGNYILSLNRDGYREYSKWTITENQLPRINCLTQIAANRLEVSVFQHFPFFWFPVCVLQIFVW</sequence>
<protein>
    <recommendedName>
        <fullName evidence="1">IPT/TIG domain-containing protein</fullName>
    </recommendedName>
</protein>
<accession>A0A074KXW4</accession>
<dbReference type="RefSeq" id="WP_035076281.1">
    <property type="nucleotide sequence ID" value="NZ_JMIH01000023.1"/>
</dbReference>
<organism evidence="2 3">
    <name type="scientific">Anditalea andensis</name>
    <dbReference type="NCBI Taxonomy" id="1048983"/>
    <lineage>
        <taxon>Bacteria</taxon>
        <taxon>Pseudomonadati</taxon>
        <taxon>Bacteroidota</taxon>
        <taxon>Cytophagia</taxon>
        <taxon>Cytophagales</taxon>
        <taxon>Cytophagaceae</taxon>
        <taxon>Anditalea</taxon>
    </lineage>
</organism>
<evidence type="ECO:0000313" key="3">
    <source>
        <dbReference type="Proteomes" id="UP000027821"/>
    </source>
</evidence>
<dbReference type="Gene3D" id="2.60.40.10">
    <property type="entry name" value="Immunoglobulins"/>
    <property type="match status" value="1"/>
</dbReference>
<comment type="caution">
    <text evidence="2">The sequence shown here is derived from an EMBL/GenBank/DDBJ whole genome shotgun (WGS) entry which is preliminary data.</text>
</comment>
<reference evidence="2 3" key="1">
    <citation type="submission" date="2014-04" db="EMBL/GenBank/DDBJ databases">
        <title>Characterization and application of a salt tolerant electro-active bacterium.</title>
        <authorList>
            <person name="Yang L."/>
            <person name="Wei S."/>
            <person name="Tay Q.X.M."/>
        </authorList>
    </citation>
    <scope>NUCLEOTIDE SEQUENCE [LARGE SCALE GENOMIC DNA]</scope>
    <source>
        <strain evidence="2 3">LY1</strain>
    </source>
</reference>
<gene>
    <name evidence="2" type="ORF">EL17_15650</name>
</gene>
<proteinExistence type="predicted"/>
<dbReference type="EMBL" id="JMIH01000023">
    <property type="protein sequence ID" value="KEO73045.1"/>
    <property type="molecule type" value="Genomic_DNA"/>
</dbReference>
<evidence type="ECO:0000313" key="2">
    <source>
        <dbReference type="EMBL" id="KEO73045.1"/>
    </source>
</evidence>
<name>A0A074KXW4_9BACT</name>
<evidence type="ECO:0000259" key="1">
    <source>
        <dbReference type="Pfam" id="PF01833"/>
    </source>
</evidence>
<feature type="domain" description="IPT/TIG" evidence="1">
    <location>
        <begin position="23"/>
        <end position="91"/>
    </location>
</feature>
<keyword evidence="3" id="KW-1185">Reference proteome</keyword>